<evidence type="ECO:0000313" key="3">
    <source>
        <dbReference type="EMBL" id="CAE0710454.1"/>
    </source>
</evidence>
<evidence type="ECO:0000313" key="2">
    <source>
        <dbReference type="EMBL" id="CAE0710453.1"/>
    </source>
</evidence>
<proteinExistence type="predicted"/>
<dbReference type="Pfam" id="PF00487">
    <property type="entry name" value="FA_desaturase"/>
    <property type="match status" value="1"/>
</dbReference>
<protein>
    <recommendedName>
        <fullName evidence="1">Fatty acid desaturase domain-containing protein</fullName>
    </recommendedName>
</protein>
<evidence type="ECO:0000259" key="1">
    <source>
        <dbReference type="Pfam" id="PF00487"/>
    </source>
</evidence>
<dbReference type="AlphaFoldDB" id="A0A6U9WCB3"/>
<dbReference type="InterPro" id="IPR005804">
    <property type="entry name" value="FA_desaturase_dom"/>
</dbReference>
<feature type="domain" description="Fatty acid desaturase" evidence="1">
    <location>
        <begin position="341"/>
        <end position="481"/>
    </location>
</feature>
<dbReference type="GO" id="GO:0042284">
    <property type="term" value="F:sphingolipid delta-4 desaturase activity"/>
    <property type="evidence" value="ECO:0007669"/>
    <property type="project" value="TreeGrafter"/>
</dbReference>
<dbReference type="EMBL" id="HBIX01004070">
    <property type="protein sequence ID" value="CAE0710454.1"/>
    <property type="molecule type" value="Transcribed_RNA"/>
</dbReference>
<name>A0A6U9WCB3_9STRA</name>
<accession>A0A6U9WCB3</accession>
<dbReference type="PANTHER" id="PTHR12879">
    <property type="entry name" value="SPHINGOLIPID DELTA 4 DESATURASE/C-4 HYDROXYLASE PROTEIN DES2"/>
    <property type="match status" value="1"/>
</dbReference>
<sequence>MNKTTYGMLNRTQCSNSGDASRHRIGFYLLHFGLWLVFYAHDSPAVDAFVPASVPRSPAAVFVTSCRDWDRVSTKTAIYVGASIIGDEDALASASSSSASRAAVWHRERRKAMIEKYGDEIITLERKSSSQYVGVPLLAVANLSLLSLSLFSGVNDLELYEIFGLALFPGSMFSLWQLQILHDCLHGSLFEKNKQQQQESSGGIAQGSNSNIKGRSRKQLQNDVLFWGSMPSIFGYFLYLKYGHLTHHSNVGDPDRASLEKLFNSNQSNFEDGDVLFVAHRMKLKGEIGPTFELPFFRDIPLLPEKITMSISKGGFDQWKIDSKESGNLPWNVAVFASSFLFERFMLLLNDFVVAIAGRNFFFPNKPDSFHKECTEYARAASLVRATLLLIGGWKTLLFLFLSETLWSIPPHPASAMFVSNHPSAVDEATGDCVPSMSTYAGVWYSLFTLGTNYHCEHHDFPTIPFHKLHELRRIAPEFYRSGSEDDLMNVMKNSFTEPNYYACMDVHKLSSDSK</sequence>
<dbReference type="PANTHER" id="PTHR12879:SF8">
    <property type="entry name" value="SPHINGOLIPID DELTA(4)-DESATURASE DES1"/>
    <property type="match status" value="1"/>
</dbReference>
<organism evidence="3">
    <name type="scientific">Pseudo-nitzschia australis</name>
    <dbReference type="NCBI Taxonomy" id="44445"/>
    <lineage>
        <taxon>Eukaryota</taxon>
        <taxon>Sar</taxon>
        <taxon>Stramenopiles</taxon>
        <taxon>Ochrophyta</taxon>
        <taxon>Bacillariophyta</taxon>
        <taxon>Bacillariophyceae</taxon>
        <taxon>Bacillariophycidae</taxon>
        <taxon>Bacillariales</taxon>
        <taxon>Bacillariaceae</taxon>
        <taxon>Pseudo-nitzschia</taxon>
    </lineage>
</organism>
<dbReference type="GO" id="GO:0046513">
    <property type="term" value="P:ceramide biosynthetic process"/>
    <property type="evidence" value="ECO:0007669"/>
    <property type="project" value="TreeGrafter"/>
</dbReference>
<dbReference type="GO" id="GO:0016020">
    <property type="term" value="C:membrane"/>
    <property type="evidence" value="ECO:0007669"/>
    <property type="project" value="GOC"/>
</dbReference>
<gene>
    <name evidence="2" type="ORF">PAUS00366_LOCUS3180</name>
    <name evidence="3" type="ORF">PAUS00366_LOCUS3181</name>
</gene>
<reference evidence="3" key="1">
    <citation type="submission" date="2021-01" db="EMBL/GenBank/DDBJ databases">
        <authorList>
            <person name="Corre E."/>
            <person name="Pelletier E."/>
            <person name="Niang G."/>
            <person name="Scheremetjew M."/>
            <person name="Finn R."/>
            <person name="Kale V."/>
            <person name="Holt S."/>
            <person name="Cochrane G."/>
            <person name="Meng A."/>
            <person name="Brown T."/>
            <person name="Cohen L."/>
        </authorList>
    </citation>
    <scope>NUCLEOTIDE SEQUENCE</scope>
    <source>
        <strain evidence="3">10249 10 AB</strain>
    </source>
</reference>
<dbReference type="EMBL" id="HBIX01004069">
    <property type="protein sequence ID" value="CAE0710453.1"/>
    <property type="molecule type" value="Transcribed_RNA"/>
</dbReference>